<proteinExistence type="predicted"/>
<protein>
    <submittedName>
        <fullName evidence="1">Predicted protein</fullName>
    </submittedName>
</protein>
<name>B0DQR1_LACBS</name>
<gene>
    <name evidence="1" type="ORF">LACBIDRAFT_331843</name>
</gene>
<dbReference type="HOGENOM" id="CLU_1321100_0_0_1"/>
<dbReference type="GeneID" id="6081944"/>
<sequence length="208" mass="23291">MREVATTVEVGEGSCSIRDQVLLRFIAGFYLPGHDSHHHYSDFILDPFFWIIPSQIKLSSKSAHSIARPGGARPGGVRRIYIPAFSRMDVGEGSCSIRDQADKDCPSRFFYPIITLALAKAPLEANSMGLMTKGLSGRILPASSDNYLGIFVFTWPRTFIVNSLLHVSSTGLGNDLPFIFKTWWCKTHRHPSPLTVPVRSRTRPMRDR</sequence>
<dbReference type="AlphaFoldDB" id="B0DQR1"/>
<dbReference type="InParanoid" id="B0DQR1"/>
<dbReference type="Proteomes" id="UP000001194">
    <property type="component" value="Unassembled WGS sequence"/>
</dbReference>
<evidence type="ECO:0000313" key="2">
    <source>
        <dbReference type="Proteomes" id="UP000001194"/>
    </source>
</evidence>
<accession>B0DQR1</accession>
<dbReference type="EMBL" id="DS547126">
    <property type="protein sequence ID" value="EDR03075.1"/>
    <property type="molecule type" value="Genomic_DNA"/>
</dbReference>
<keyword evidence="2" id="KW-1185">Reference proteome</keyword>
<dbReference type="KEGG" id="lbc:LACBIDRAFT_331843"/>
<organism evidence="2">
    <name type="scientific">Laccaria bicolor (strain S238N-H82 / ATCC MYA-4686)</name>
    <name type="common">Bicoloured deceiver</name>
    <name type="synonym">Laccaria laccata var. bicolor</name>
    <dbReference type="NCBI Taxonomy" id="486041"/>
    <lineage>
        <taxon>Eukaryota</taxon>
        <taxon>Fungi</taxon>
        <taxon>Dikarya</taxon>
        <taxon>Basidiomycota</taxon>
        <taxon>Agaricomycotina</taxon>
        <taxon>Agaricomycetes</taxon>
        <taxon>Agaricomycetidae</taxon>
        <taxon>Agaricales</taxon>
        <taxon>Agaricineae</taxon>
        <taxon>Hydnangiaceae</taxon>
        <taxon>Laccaria</taxon>
    </lineage>
</organism>
<reference evidence="1 2" key="1">
    <citation type="journal article" date="2008" name="Nature">
        <title>The genome of Laccaria bicolor provides insights into mycorrhizal symbiosis.</title>
        <authorList>
            <person name="Martin F."/>
            <person name="Aerts A."/>
            <person name="Ahren D."/>
            <person name="Brun A."/>
            <person name="Danchin E.G.J."/>
            <person name="Duchaussoy F."/>
            <person name="Gibon J."/>
            <person name="Kohler A."/>
            <person name="Lindquist E."/>
            <person name="Pereda V."/>
            <person name="Salamov A."/>
            <person name="Shapiro H.J."/>
            <person name="Wuyts J."/>
            <person name="Blaudez D."/>
            <person name="Buee M."/>
            <person name="Brokstein P."/>
            <person name="Canbaeck B."/>
            <person name="Cohen D."/>
            <person name="Courty P.E."/>
            <person name="Coutinho P.M."/>
            <person name="Delaruelle C."/>
            <person name="Detter J.C."/>
            <person name="Deveau A."/>
            <person name="DiFazio S."/>
            <person name="Duplessis S."/>
            <person name="Fraissinet-Tachet L."/>
            <person name="Lucic E."/>
            <person name="Frey-Klett P."/>
            <person name="Fourrey C."/>
            <person name="Feussner I."/>
            <person name="Gay G."/>
            <person name="Grimwood J."/>
            <person name="Hoegger P.J."/>
            <person name="Jain P."/>
            <person name="Kilaru S."/>
            <person name="Labbe J."/>
            <person name="Lin Y.C."/>
            <person name="Legue V."/>
            <person name="Le Tacon F."/>
            <person name="Marmeisse R."/>
            <person name="Melayah D."/>
            <person name="Montanini B."/>
            <person name="Muratet M."/>
            <person name="Nehls U."/>
            <person name="Niculita-Hirzel H."/>
            <person name="Oudot-Le Secq M.P."/>
            <person name="Peter M."/>
            <person name="Quesneville H."/>
            <person name="Rajashekar B."/>
            <person name="Reich M."/>
            <person name="Rouhier N."/>
            <person name="Schmutz J."/>
            <person name="Yin T."/>
            <person name="Chalot M."/>
            <person name="Henrissat B."/>
            <person name="Kuees U."/>
            <person name="Lucas S."/>
            <person name="Van de Peer Y."/>
            <person name="Podila G.K."/>
            <person name="Polle A."/>
            <person name="Pukkila P.J."/>
            <person name="Richardson P.M."/>
            <person name="Rouze P."/>
            <person name="Sanders I.R."/>
            <person name="Stajich J.E."/>
            <person name="Tunlid A."/>
            <person name="Tuskan G."/>
            <person name="Grigoriev I.V."/>
        </authorList>
    </citation>
    <scope>NUCLEOTIDE SEQUENCE [LARGE SCALE GENOMIC DNA]</scope>
    <source>
        <strain evidence="2">S238N-H82 / ATCC MYA-4686</strain>
    </source>
</reference>
<evidence type="ECO:0000313" key="1">
    <source>
        <dbReference type="EMBL" id="EDR03075.1"/>
    </source>
</evidence>
<dbReference type="RefSeq" id="XP_001886216.1">
    <property type="nucleotide sequence ID" value="XM_001886181.1"/>
</dbReference>